<evidence type="ECO:0000256" key="7">
    <source>
        <dbReference type="PIRSR" id="PIRSR602401-1"/>
    </source>
</evidence>
<dbReference type="InterPro" id="IPR001128">
    <property type="entry name" value="Cyt_P450"/>
</dbReference>
<evidence type="ECO:0000256" key="8">
    <source>
        <dbReference type="SAM" id="Phobius"/>
    </source>
</evidence>
<dbReference type="GO" id="GO:0020037">
    <property type="term" value="F:heme binding"/>
    <property type="evidence" value="ECO:0007669"/>
    <property type="project" value="InterPro"/>
</dbReference>
<keyword evidence="5 7" id="KW-0408">Iron</keyword>
<dbReference type="GO" id="GO:0016705">
    <property type="term" value="F:oxidoreductase activity, acting on paired donors, with incorporation or reduction of molecular oxygen"/>
    <property type="evidence" value="ECO:0007669"/>
    <property type="project" value="InterPro"/>
</dbReference>
<keyword evidence="8" id="KW-0472">Membrane</keyword>
<evidence type="ECO:0000256" key="5">
    <source>
        <dbReference type="ARBA" id="ARBA00023004"/>
    </source>
</evidence>
<dbReference type="CDD" id="cd11061">
    <property type="entry name" value="CYP67-like"/>
    <property type="match status" value="1"/>
</dbReference>
<feature type="transmembrane region" description="Helical" evidence="8">
    <location>
        <begin position="71"/>
        <end position="96"/>
    </location>
</feature>
<comment type="cofactor">
    <cofactor evidence="1 7">
        <name>heme</name>
        <dbReference type="ChEBI" id="CHEBI:30413"/>
    </cofactor>
</comment>
<dbReference type="PANTHER" id="PTHR24305:SF187">
    <property type="entry name" value="P450, PUTATIVE (EUROFUNG)-RELATED"/>
    <property type="match status" value="1"/>
</dbReference>
<evidence type="ECO:0000256" key="2">
    <source>
        <dbReference type="ARBA" id="ARBA00010617"/>
    </source>
</evidence>
<dbReference type="VEuPathDB" id="FungiDB:BO78DRAFT_382527"/>
<protein>
    <submittedName>
        <fullName evidence="9">Cytochrome P450</fullName>
    </submittedName>
</protein>
<evidence type="ECO:0000256" key="1">
    <source>
        <dbReference type="ARBA" id="ARBA00001971"/>
    </source>
</evidence>
<feature type="transmembrane region" description="Helical" evidence="8">
    <location>
        <begin position="42"/>
        <end position="59"/>
    </location>
</feature>
<dbReference type="Gene3D" id="1.10.630.10">
    <property type="entry name" value="Cytochrome P450"/>
    <property type="match status" value="1"/>
</dbReference>
<comment type="similarity">
    <text evidence="2">Belongs to the cytochrome P450 family.</text>
</comment>
<sequence>MAYWGDLLELIKQQGPLLAVAGVSAHLFYWIRGERGNKAARLWLLSTFVVNTATLVITINSQETWWSSSAWLFGICTALVLDICFYVPLFTSILIYRAFFHRLHRFPGPFSLKLSKLVSAYQNIEKGRNFERVWNLHKTYGDIVRVGPQELSVLSVEAIDAIYGPSSRCTRAPWYDRLKGAGDFTDDYAVFHMRDPAAHWKRRKALWDKAFNIRALKAYQPMVVQTTERFLDALSRRVNQALSGPDTIELLSYDLMGVIGWGHSFDNIENWKLNSNLTFVKTLTAGQQLLSQTPWLISLLVSLPGSDGPLRPYGSWIQDRINEKLQQSEESDAMSRMLPSMLKLSKSALYSEGELLVIAGGDTTSTTMTTVIFHLARNPALQRKLQTELDAARTNQLQSTETPETEYYRSISSLPYLNGCITEALRVQPPVQSVIPRLTPPEGIQLPTANSTTFIPGDTIINIPVLPVQCDPRYYRHPDEFVPERWTDEKPEWTMNKAAFLPFAAGAYTCAGKGLAYIEMRIVLAMLFEKFDVRLAEGEDGRRFLEETKDCHIAHLGDYEAVFSLRRGSGA</sequence>
<keyword evidence="8" id="KW-0812">Transmembrane</keyword>
<evidence type="ECO:0000313" key="10">
    <source>
        <dbReference type="Proteomes" id="UP000248423"/>
    </source>
</evidence>
<proteinExistence type="inferred from homology"/>
<dbReference type="SUPFAM" id="SSF48264">
    <property type="entry name" value="Cytochrome P450"/>
    <property type="match status" value="1"/>
</dbReference>
<accession>A0A319EPG3</accession>
<reference evidence="9 10" key="1">
    <citation type="submission" date="2018-02" db="EMBL/GenBank/DDBJ databases">
        <title>The genomes of Aspergillus section Nigri reveals drivers in fungal speciation.</title>
        <authorList>
            <consortium name="DOE Joint Genome Institute"/>
            <person name="Vesth T.C."/>
            <person name="Nybo J."/>
            <person name="Theobald S."/>
            <person name="Brandl J."/>
            <person name="Frisvad J.C."/>
            <person name="Nielsen K.F."/>
            <person name="Lyhne E.K."/>
            <person name="Kogle M.E."/>
            <person name="Kuo A."/>
            <person name="Riley R."/>
            <person name="Clum A."/>
            <person name="Nolan M."/>
            <person name="Lipzen A."/>
            <person name="Salamov A."/>
            <person name="Henrissat B."/>
            <person name="Wiebenga A."/>
            <person name="De vries R.P."/>
            <person name="Grigoriev I.V."/>
            <person name="Mortensen U.H."/>
            <person name="Andersen M.R."/>
            <person name="Baker S.E."/>
        </authorList>
    </citation>
    <scope>NUCLEOTIDE SEQUENCE [LARGE SCALE GENOMIC DNA]</scope>
    <source>
        <strain evidence="9 10">CBS 121057</strain>
    </source>
</reference>
<organism evidence="9 10">
    <name type="scientific">Aspergillus sclerotiicarbonarius (strain CBS 121057 / IBT 28362)</name>
    <dbReference type="NCBI Taxonomy" id="1448318"/>
    <lineage>
        <taxon>Eukaryota</taxon>
        <taxon>Fungi</taxon>
        <taxon>Dikarya</taxon>
        <taxon>Ascomycota</taxon>
        <taxon>Pezizomycotina</taxon>
        <taxon>Eurotiomycetes</taxon>
        <taxon>Eurotiomycetidae</taxon>
        <taxon>Eurotiales</taxon>
        <taxon>Aspergillaceae</taxon>
        <taxon>Aspergillus</taxon>
        <taxon>Aspergillus subgen. Circumdati</taxon>
    </lineage>
</organism>
<keyword evidence="4" id="KW-0560">Oxidoreductase</keyword>
<dbReference type="AlphaFoldDB" id="A0A319EPG3"/>
<evidence type="ECO:0000256" key="4">
    <source>
        <dbReference type="ARBA" id="ARBA00023002"/>
    </source>
</evidence>
<dbReference type="InterPro" id="IPR050121">
    <property type="entry name" value="Cytochrome_P450_monoxygenase"/>
</dbReference>
<dbReference type="PRINTS" id="PR00385">
    <property type="entry name" value="P450"/>
</dbReference>
<dbReference type="STRING" id="1448318.A0A319EPG3"/>
<evidence type="ECO:0000256" key="6">
    <source>
        <dbReference type="ARBA" id="ARBA00023033"/>
    </source>
</evidence>
<evidence type="ECO:0000313" key="9">
    <source>
        <dbReference type="EMBL" id="PYI11221.1"/>
    </source>
</evidence>
<dbReference type="InterPro" id="IPR002401">
    <property type="entry name" value="Cyt_P450_E_grp-I"/>
</dbReference>
<keyword evidence="7" id="KW-0349">Heme</keyword>
<dbReference type="Proteomes" id="UP000248423">
    <property type="component" value="Unassembled WGS sequence"/>
</dbReference>
<dbReference type="PRINTS" id="PR00463">
    <property type="entry name" value="EP450I"/>
</dbReference>
<gene>
    <name evidence="9" type="ORF">BO78DRAFT_382527</name>
</gene>
<dbReference type="OrthoDB" id="6692864at2759"/>
<dbReference type="GO" id="GO:0005506">
    <property type="term" value="F:iron ion binding"/>
    <property type="evidence" value="ECO:0007669"/>
    <property type="project" value="InterPro"/>
</dbReference>
<dbReference type="GO" id="GO:0004497">
    <property type="term" value="F:monooxygenase activity"/>
    <property type="evidence" value="ECO:0007669"/>
    <property type="project" value="UniProtKB-KW"/>
</dbReference>
<evidence type="ECO:0000256" key="3">
    <source>
        <dbReference type="ARBA" id="ARBA00022723"/>
    </source>
</evidence>
<keyword evidence="3 7" id="KW-0479">Metal-binding</keyword>
<dbReference type="InterPro" id="IPR036396">
    <property type="entry name" value="Cyt_P450_sf"/>
</dbReference>
<dbReference type="Pfam" id="PF00067">
    <property type="entry name" value="p450"/>
    <property type="match status" value="1"/>
</dbReference>
<dbReference type="EMBL" id="KZ826318">
    <property type="protein sequence ID" value="PYI11221.1"/>
    <property type="molecule type" value="Genomic_DNA"/>
</dbReference>
<dbReference type="PANTHER" id="PTHR24305">
    <property type="entry name" value="CYTOCHROME P450"/>
    <property type="match status" value="1"/>
</dbReference>
<feature type="binding site" description="axial binding residue" evidence="7">
    <location>
        <position position="510"/>
    </location>
    <ligand>
        <name>heme</name>
        <dbReference type="ChEBI" id="CHEBI:30413"/>
    </ligand>
    <ligandPart>
        <name>Fe</name>
        <dbReference type="ChEBI" id="CHEBI:18248"/>
    </ligandPart>
</feature>
<keyword evidence="10" id="KW-1185">Reference proteome</keyword>
<name>A0A319EPG3_ASPSB</name>
<keyword evidence="6" id="KW-0503">Monooxygenase</keyword>
<keyword evidence="8" id="KW-1133">Transmembrane helix</keyword>